<dbReference type="Gene3D" id="1.10.10.10">
    <property type="entry name" value="Winged helix-like DNA-binding domain superfamily/Winged helix DNA-binding domain"/>
    <property type="match status" value="1"/>
</dbReference>
<gene>
    <name evidence="4" type="ORF">SAMN06296416_101948</name>
</gene>
<proteinExistence type="predicted"/>
<evidence type="ECO:0000313" key="4">
    <source>
        <dbReference type="EMBL" id="SOD51934.1"/>
    </source>
</evidence>
<dbReference type="InterPro" id="IPR036390">
    <property type="entry name" value="WH_DNA-bd_sf"/>
</dbReference>
<evidence type="ECO:0000256" key="1">
    <source>
        <dbReference type="ARBA" id="ARBA00023015"/>
    </source>
</evidence>
<dbReference type="RefSeq" id="WP_097120668.1">
    <property type="nucleotide sequence ID" value="NZ_OCND01000001.1"/>
</dbReference>
<dbReference type="SUPFAM" id="SSF46785">
    <property type="entry name" value="Winged helix' DNA-binding domain"/>
    <property type="match status" value="1"/>
</dbReference>
<dbReference type="Pfam" id="PF13280">
    <property type="entry name" value="WYL"/>
    <property type="match status" value="1"/>
</dbReference>
<dbReference type="EMBL" id="OCND01000001">
    <property type="protein sequence ID" value="SOD51934.1"/>
    <property type="molecule type" value="Genomic_DNA"/>
</dbReference>
<keyword evidence="2" id="KW-0804">Transcription</keyword>
<dbReference type="PANTHER" id="PTHR34580:SF3">
    <property type="entry name" value="PROTEIN PAFB"/>
    <property type="match status" value="1"/>
</dbReference>
<name>A0A286CZY3_9GAMM</name>
<protein>
    <submittedName>
        <fullName evidence="4">Predicted DNA-binding transcriptional regulator YafY, contains an HTH and WYL domains</fullName>
    </submittedName>
</protein>
<feature type="domain" description="HTH deoR-type" evidence="3">
    <location>
        <begin position="4"/>
        <end position="59"/>
    </location>
</feature>
<reference evidence="4 5" key="1">
    <citation type="submission" date="2017-09" db="EMBL/GenBank/DDBJ databases">
        <authorList>
            <person name="Ehlers B."/>
            <person name="Leendertz F.H."/>
        </authorList>
    </citation>
    <scope>NUCLEOTIDE SEQUENCE [LARGE SCALE GENOMIC DNA]</scope>
    <source>
        <strain evidence="4 5">CGMCC 1.10978</strain>
    </source>
</reference>
<dbReference type="OrthoDB" id="9807255at2"/>
<accession>A0A286CZY3</accession>
<evidence type="ECO:0000259" key="3">
    <source>
        <dbReference type="PROSITE" id="PS51000"/>
    </source>
</evidence>
<keyword evidence="4" id="KW-0238">DNA-binding</keyword>
<dbReference type="AlphaFoldDB" id="A0A286CZY3"/>
<dbReference type="InterPro" id="IPR001034">
    <property type="entry name" value="DeoR_HTH"/>
</dbReference>
<dbReference type="Pfam" id="PF08279">
    <property type="entry name" value="HTH_11"/>
    <property type="match status" value="1"/>
</dbReference>
<organism evidence="4 5">
    <name type="scientific">Pseudoxanthomonas wuyuanensis</name>
    <dbReference type="NCBI Taxonomy" id="1073196"/>
    <lineage>
        <taxon>Bacteria</taxon>
        <taxon>Pseudomonadati</taxon>
        <taxon>Pseudomonadota</taxon>
        <taxon>Gammaproteobacteria</taxon>
        <taxon>Lysobacterales</taxon>
        <taxon>Lysobacteraceae</taxon>
        <taxon>Pseudoxanthomonas</taxon>
    </lineage>
</organism>
<dbReference type="InterPro" id="IPR036388">
    <property type="entry name" value="WH-like_DNA-bd_sf"/>
</dbReference>
<dbReference type="PROSITE" id="PS51000">
    <property type="entry name" value="HTH_DEOR_2"/>
    <property type="match status" value="1"/>
</dbReference>
<dbReference type="Proteomes" id="UP000219374">
    <property type="component" value="Unassembled WGS sequence"/>
</dbReference>
<keyword evidence="1" id="KW-0805">Transcription regulation</keyword>
<dbReference type="InterPro" id="IPR051534">
    <property type="entry name" value="CBASS_pafABC_assoc_protein"/>
</dbReference>
<dbReference type="GO" id="GO:0003700">
    <property type="term" value="F:DNA-binding transcription factor activity"/>
    <property type="evidence" value="ECO:0007669"/>
    <property type="project" value="InterPro"/>
</dbReference>
<sequence>MLRTSHRLLRLLSLLQSRRHWTGGDLSAELEVDRRTLRRDVERLRELGYPVQASSGPGGGYALGSGSSMPPVLLEDDEAVAVAVALRTAAASVAGMEETAIGLLAKLDQWLPARLRRRASALYSVTLSLPSASSASQVDDLTAIAVAARDGFRLRIDYGDRDGKASKRTLEPLRLAHSGSRWYLLAWDLQRQDWRIFRIDRMRRIETTAAQFPPRAFPGDVAEYLSRSITQPPARHRVQVRLKGAAAALAPGIPAWCGVLHALDDGHCLLETGVESAGELLAQLAFLGIDFELIDDGGLGDALLHALDGLQRGLLPSRFPQA</sequence>
<evidence type="ECO:0000256" key="2">
    <source>
        <dbReference type="ARBA" id="ARBA00023163"/>
    </source>
</evidence>
<dbReference type="PANTHER" id="PTHR34580">
    <property type="match status" value="1"/>
</dbReference>
<evidence type="ECO:0000313" key="5">
    <source>
        <dbReference type="Proteomes" id="UP000219374"/>
    </source>
</evidence>
<dbReference type="PROSITE" id="PS52050">
    <property type="entry name" value="WYL"/>
    <property type="match status" value="1"/>
</dbReference>
<keyword evidence="5" id="KW-1185">Reference proteome</keyword>
<dbReference type="GO" id="GO:0003677">
    <property type="term" value="F:DNA binding"/>
    <property type="evidence" value="ECO:0007669"/>
    <property type="project" value="UniProtKB-KW"/>
</dbReference>
<dbReference type="InterPro" id="IPR026881">
    <property type="entry name" value="WYL_dom"/>
</dbReference>
<dbReference type="InterPro" id="IPR013196">
    <property type="entry name" value="HTH_11"/>
</dbReference>